<dbReference type="InterPro" id="IPR017587">
    <property type="entry name" value="YqeC"/>
</dbReference>
<dbReference type="InterPro" id="IPR027417">
    <property type="entry name" value="P-loop_NTPase"/>
</dbReference>
<organism evidence="1 2">
    <name type="scientific">Dorea ammoniilytica</name>
    <dbReference type="NCBI Taxonomy" id="2981788"/>
    <lineage>
        <taxon>Bacteria</taxon>
        <taxon>Bacillati</taxon>
        <taxon>Bacillota</taxon>
        <taxon>Clostridia</taxon>
        <taxon>Lachnospirales</taxon>
        <taxon>Lachnospiraceae</taxon>
        <taxon>Dorea</taxon>
    </lineage>
</organism>
<proteinExistence type="predicted"/>
<accession>A0ABT2S601</accession>
<gene>
    <name evidence="1" type="primary">yqeC</name>
    <name evidence="1" type="ORF">OCV65_07100</name>
</gene>
<name>A0ABT2S601_9FIRM</name>
<evidence type="ECO:0000313" key="2">
    <source>
        <dbReference type="Proteomes" id="UP001207605"/>
    </source>
</evidence>
<sequence length="213" mass="24441">MHKEIISIIGAGGKTTLIHRLADEYRKQNNKVLICTTTHMFREPETDISCNAEQIIAKMEQQGSCMAGKLDEENSDKITSLSEDVLRRAMNHADVTLIEADGSKHLPVKYPGAHEPVIYPYSTKIILVMGLWTLGEPIKKTVFRYEELIKRFGWREEDVLTFEMLNVIIRDGYMKKLLTEENSIEMQILFTEKVNGELHYIGYEEAGEKYGLQ</sequence>
<dbReference type="EMBL" id="JAOQJV010000007">
    <property type="protein sequence ID" value="MCU6699996.1"/>
    <property type="molecule type" value="Genomic_DNA"/>
</dbReference>
<reference evidence="1 2" key="1">
    <citation type="journal article" date="2021" name="ISME Commun">
        <title>Automated analysis of genomic sequences facilitates high-throughput and comprehensive description of bacteria.</title>
        <authorList>
            <person name="Hitch T.C.A."/>
        </authorList>
    </citation>
    <scope>NUCLEOTIDE SEQUENCE [LARGE SCALE GENOMIC DNA]</scope>
    <source>
        <strain evidence="1 2">Sanger_02</strain>
    </source>
</reference>
<protein>
    <submittedName>
        <fullName evidence="1">Selenium cofactor biosynthesis protein YqeC</fullName>
    </submittedName>
</protein>
<dbReference type="NCBIfam" id="TIGR03172">
    <property type="entry name" value="selenium cofactor biosynthesis protein YqeC"/>
    <property type="match status" value="1"/>
</dbReference>
<dbReference type="Pfam" id="PF19842">
    <property type="entry name" value="YqeC"/>
    <property type="match status" value="1"/>
</dbReference>
<evidence type="ECO:0000313" key="1">
    <source>
        <dbReference type="EMBL" id="MCU6699996.1"/>
    </source>
</evidence>
<comment type="caution">
    <text evidence="1">The sequence shown here is derived from an EMBL/GenBank/DDBJ whole genome shotgun (WGS) entry which is preliminary data.</text>
</comment>
<dbReference type="Proteomes" id="UP001207605">
    <property type="component" value="Unassembled WGS sequence"/>
</dbReference>
<dbReference type="SUPFAM" id="SSF52540">
    <property type="entry name" value="P-loop containing nucleoside triphosphate hydrolases"/>
    <property type="match status" value="1"/>
</dbReference>
<keyword evidence="2" id="KW-1185">Reference proteome</keyword>
<dbReference type="RefSeq" id="WP_262581479.1">
    <property type="nucleotide sequence ID" value="NZ_JAOQJV010000007.1"/>
</dbReference>